<protein>
    <submittedName>
        <fullName evidence="1">Uncharacterized protein</fullName>
    </submittedName>
</protein>
<comment type="caution">
    <text evidence="1">The sequence shown here is derived from an EMBL/GenBank/DDBJ whole genome shotgun (WGS) entry which is preliminary data.</text>
</comment>
<evidence type="ECO:0000313" key="2">
    <source>
        <dbReference type="Proteomes" id="UP001162992"/>
    </source>
</evidence>
<evidence type="ECO:0000313" key="1">
    <source>
        <dbReference type="EMBL" id="KAJ7548081.1"/>
    </source>
</evidence>
<proteinExistence type="predicted"/>
<dbReference type="EMBL" id="CM055099">
    <property type="protein sequence ID" value="KAJ7548081.1"/>
    <property type="molecule type" value="Genomic_DNA"/>
</dbReference>
<accession>A0ACC2D1D4</accession>
<sequence>MTAAAKSFATVLIRGFSKASRKGIQAKGEQKSDLANRSHYARLGPLIEPEDSLRDRFHRYRTLFGLLLVANAMIGGYAIYGPKRKARTSDNISASSPQSPTE</sequence>
<organism evidence="1 2">
    <name type="scientific">Diphasiastrum complanatum</name>
    <name type="common">Issler's clubmoss</name>
    <name type="synonym">Lycopodium complanatum</name>
    <dbReference type="NCBI Taxonomy" id="34168"/>
    <lineage>
        <taxon>Eukaryota</taxon>
        <taxon>Viridiplantae</taxon>
        <taxon>Streptophyta</taxon>
        <taxon>Embryophyta</taxon>
        <taxon>Tracheophyta</taxon>
        <taxon>Lycopodiopsida</taxon>
        <taxon>Lycopodiales</taxon>
        <taxon>Lycopodiaceae</taxon>
        <taxon>Lycopodioideae</taxon>
        <taxon>Diphasiastrum</taxon>
    </lineage>
</organism>
<keyword evidence="2" id="KW-1185">Reference proteome</keyword>
<dbReference type="Proteomes" id="UP001162992">
    <property type="component" value="Chromosome 8"/>
</dbReference>
<reference evidence="2" key="1">
    <citation type="journal article" date="2024" name="Proc. Natl. Acad. Sci. U.S.A.">
        <title>Extraordinary preservation of gene collinearity over three hundred million years revealed in homosporous lycophytes.</title>
        <authorList>
            <person name="Li C."/>
            <person name="Wickell D."/>
            <person name="Kuo L.Y."/>
            <person name="Chen X."/>
            <person name="Nie B."/>
            <person name="Liao X."/>
            <person name="Peng D."/>
            <person name="Ji J."/>
            <person name="Jenkins J."/>
            <person name="Williams M."/>
            <person name="Shu S."/>
            <person name="Plott C."/>
            <person name="Barry K."/>
            <person name="Rajasekar S."/>
            <person name="Grimwood J."/>
            <person name="Han X."/>
            <person name="Sun S."/>
            <person name="Hou Z."/>
            <person name="He W."/>
            <person name="Dai G."/>
            <person name="Sun C."/>
            <person name="Schmutz J."/>
            <person name="Leebens-Mack J.H."/>
            <person name="Li F.W."/>
            <person name="Wang L."/>
        </authorList>
    </citation>
    <scope>NUCLEOTIDE SEQUENCE [LARGE SCALE GENOMIC DNA]</scope>
    <source>
        <strain evidence="2">cv. PW_Plant_1</strain>
    </source>
</reference>
<name>A0ACC2D1D4_DIPCM</name>
<gene>
    <name evidence="1" type="ORF">O6H91_08G116600</name>
</gene>